<dbReference type="Proteomes" id="UP000886611">
    <property type="component" value="Unassembled WGS sequence"/>
</dbReference>
<feature type="domain" description="PCI" evidence="6">
    <location>
        <begin position="218"/>
        <end position="413"/>
    </location>
</feature>
<dbReference type="Pfam" id="PF01399">
    <property type="entry name" value="PCI"/>
    <property type="match status" value="1"/>
</dbReference>
<evidence type="ECO:0000256" key="4">
    <source>
        <dbReference type="SAM" id="MobiDB-lite"/>
    </source>
</evidence>
<evidence type="ECO:0000256" key="2">
    <source>
        <dbReference type="ARBA" id="ARBA00026186"/>
    </source>
</evidence>
<dbReference type="InterPro" id="IPR036388">
    <property type="entry name" value="WH-like_DNA-bd_sf"/>
</dbReference>
<dbReference type="Gene3D" id="1.10.8.270">
    <property type="entry name" value="putative rabgap domain of human tbc1 domain family member 14 like domains"/>
    <property type="match status" value="1"/>
</dbReference>
<comment type="similarity">
    <text evidence="1">Belongs to the CSN12 family.</text>
</comment>
<evidence type="ECO:0000256" key="1">
    <source>
        <dbReference type="ARBA" id="ARBA00025771"/>
    </source>
</evidence>
<reference evidence="7 8" key="1">
    <citation type="journal article" date="2021" name="Cell">
        <title>Tracing the genetic footprints of vertebrate landing in non-teleost ray-finned fishes.</title>
        <authorList>
            <person name="Bi X."/>
            <person name="Wang K."/>
            <person name="Yang L."/>
            <person name="Pan H."/>
            <person name="Jiang H."/>
            <person name="Wei Q."/>
            <person name="Fang M."/>
            <person name="Yu H."/>
            <person name="Zhu C."/>
            <person name="Cai Y."/>
            <person name="He Y."/>
            <person name="Gan X."/>
            <person name="Zeng H."/>
            <person name="Yu D."/>
            <person name="Zhu Y."/>
            <person name="Jiang H."/>
            <person name="Qiu Q."/>
            <person name="Yang H."/>
            <person name="Zhang Y.E."/>
            <person name="Wang W."/>
            <person name="Zhu M."/>
            <person name="He S."/>
            <person name="Zhang G."/>
        </authorList>
    </citation>
    <scope>NUCLEOTIDE SEQUENCE [LARGE SCALE GENOMIC DNA]</scope>
    <source>
        <strain evidence="7">Bchr_013</strain>
    </source>
</reference>
<feature type="non-terminal residue" evidence="7">
    <location>
        <position position="421"/>
    </location>
</feature>
<evidence type="ECO:0000313" key="8">
    <source>
        <dbReference type="Proteomes" id="UP000886611"/>
    </source>
</evidence>
<dbReference type="SUPFAM" id="SSF47923">
    <property type="entry name" value="Ypt/Rab-GAP domain of gyp1p"/>
    <property type="match status" value="1"/>
</dbReference>
<accession>A0A8X8BJ50</accession>
<dbReference type="GO" id="GO:0003723">
    <property type="term" value="F:RNA binding"/>
    <property type="evidence" value="ECO:0007669"/>
    <property type="project" value="InterPro"/>
</dbReference>
<dbReference type="FunFam" id="1.10.10.10:FF:000146">
    <property type="entry name" value="PCI domain-containing protein 2 homolog"/>
    <property type="match status" value="1"/>
</dbReference>
<protein>
    <recommendedName>
        <fullName evidence="2">PCI domain-containing protein 2</fullName>
    </recommendedName>
    <alternativeName>
        <fullName evidence="3">CSN12-like protein</fullName>
    </alternativeName>
</protein>
<evidence type="ECO:0000259" key="5">
    <source>
        <dbReference type="PROSITE" id="PS50086"/>
    </source>
</evidence>
<feature type="compositionally biased region" description="Basic residues" evidence="4">
    <location>
        <begin position="21"/>
        <end position="33"/>
    </location>
</feature>
<dbReference type="GO" id="GO:0003690">
    <property type="term" value="F:double-stranded DNA binding"/>
    <property type="evidence" value="ECO:0007669"/>
    <property type="project" value="InterPro"/>
</dbReference>
<organism evidence="7 8">
    <name type="scientific">Polypterus senegalus</name>
    <name type="common">Senegal bichir</name>
    <dbReference type="NCBI Taxonomy" id="55291"/>
    <lineage>
        <taxon>Eukaryota</taxon>
        <taxon>Metazoa</taxon>
        <taxon>Chordata</taxon>
        <taxon>Craniata</taxon>
        <taxon>Vertebrata</taxon>
        <taxon>Euteleostomi</taxon>
        <taxon>Actinopterygii</taxon>
        <taxon>Polypteriformes</taxon>
        <taxon>Polypteridae</taxon>
        <taxon>Polypterus</taxon>
    </lineage>
</organism>
<dbReference type="GO" id="GO:0070390">
    <property type="term" value="C:transcription export complex 2"/>
    <property type="evidence" value="ECO:0007669"/>
    <property type="project" value="TreeGrafter"/>
</dbReference>
<dbReference type="GO" id="GO:0000973">
    <property type="term" value="P:post-transcriptional tethering of RNA polymerase II gene DNA at nuclear periphery"/>
    <property type="evidence" value="ECO:0007669"/>
    <property type="project" value="TreeGrafter"/>
</dbReference>
<evidence type="ECO:0000259" key="6">
    <source>
        <dbReference type="PROSITE" id="PS50250"/>
    </source>
</evidence>
<dbReference type="InterPro" id="IPR045114">
    <property type="entry name" value="Csn12-like"/>
</dbReference>
<feature type="region of interest" description="Disordered" evidence="4">
    <location>
        <begin position="1"/>
        <end position="36"/>
    </location>
</feature>
<feature type="domain" description="Rab-GAP TBC" evidence="5">
    <location>
        <begin position="1"/>
        <end position="145"/>
    </location>
</feature>
<dbReference type="PANTHER" id="PTHR12732:SF0">
    <property type="entry name" value="PCI DOMAIN-CONTAINING PROTEIN 2"/>
    <property type="match status" value="1"/>
</dbReference>
<dbReference type="InterPro" id="IPR000195">
    <property type="entry name" value="Rab-GAP-TBC_dom"/>
</dbReference>
<evidence type="ECO:0000256" key="3">
    <source>
        <dbReference type="ARBA" id="ARBA00033214"/>
    </source>
</evidence>
<feature type="compositionally biased region" description="Polar residues" evidence="4">
    <location>
        <begin position="1"/>
        <end position="10"/>
    </location>
</feature>
<dbReference type="EMBL" id="JAATIS010008602">
    <property type="protein sequence ID" value="KAG2457286.1"/>
    <property type="molecule type" value="Genomic_DNA"/>
</dbReference>
<keyword evidence="8" id="KW-1185">Reference proteome</keyword>
<dbReference type="InterPro" id="IPR000717">
    <property type="entry name" value="PCI_dom"/>
</dbReference>
<dbReference type="PROSITE" id="PS50250">
    <property type="entry name" value="PCI"/>
    <property type="match status" value="1"/>
</dbReference>
<feature type="non-terminal residue" evidence="7">
    <location>
        <position position="1"/>
    </location>
</feature>
<evidence type="ECO:0000313" key="7">
    <source>
        <dbReference type="EMBL" id="KAG2457286.1"/>
    </source>
</evidence>
<dbReference type="Gene3D" id="1.10.472.80">
    <property type="entry name" value="Ypt/Rab-GAP domain of gyp1p, domain 3"/>
    <property type="match status" value="1"/>
</dbReference>
<dbReference type="AlphaFoldDB" id="A0A8X8BJ50"/>
<dbReference type="InterPro" id="IPR035969">
    <property type="entry name" value="Rab-GAP_TBC_sf"/>
</dbReference>
<comment type="caution">
    <text evidence="7">The sequence shown here is derived from an EMBL/GenBank/DDBJ whole genome shotgun (WGS) entry which is preliminary data.</text>
</comment>
<proteinExistence type="inferred from homology"/>
<dbReference type="GO" id="GO:0016973">
    <property type="term" value="P:poly(A)+ mRNA export from nucleus"/>
    <property type="evidence" value="ECO:0007669"/>
    <property type="project" value="TreeGrafter"/>
</dbReference>
<dbReference type="SMART" id="SM00753">
    <property type="entry name" value="PAM"/>
    <property type="match status" value="1"/>
</dbReference>
<dbReference type="GO" id="GO:0006368">
    <property type="term" value="P:transcription elongation by RNA polymerase II"/>
    <property type="evidence" value="ECO:0007669"/>
    <property type="project" value="TreeGrafter"/>
</dbReference>
<name>A0A8X8BJ50_POLSE</name>
<dbReference type="Pfam" id="PF00566">
    <property type="entry name" value="RabGAP-TBC"/>
    <property type="match status" value="1"/>
</dbReference>
<dbReference type="Gene3D" id="1.10.10.10">
    <property type="entry name" value="Winged helix-like DNA-binding domain superfamily/Winged helix DNA-binding domain"/>
    <property type="match status" value="1"/>
</dbReference>
<gene>
    <name evidence="7" type="primary">Pcid2</name>
    <name evidence="7" type="ORF">GTO96_0013253</name>
</gene>
<dbReference type="PANTHER" id="PTHR12732">
    <property type="entry name" value="UNCHARACTERIZED PROTEASOME COMPONENT REGION PCI-CONTAINING"/>
    <property type="match status" value="1"/>
</dbReference>
<dbReference type="PROSITE" id="PS50086">
    <property type="entry name" value="TBC_RABGAP"/>
    <property type="match status" value="1"/>
</dbReference>
<sequence>MIATSAVSQQGAGGNLATVGQRKRRRRGRRRERRHEERRKGMNFVTGYLIIITKDEEKSFWLLDALLGRILPDYYSPDMLGLKADQEVLGELVKVKVPGVWELMEQHGVMWTLVVSRWFICLFIDVLPVEVVEAIDTSDGAFCAELLSFKHPHVANPRLQLANPEEKCQQVLEPPHDEMVAAHLRALPIMHAVALDLRIFANNADQQLAKKGKGKIGDMLEKAAEQLMSCFRICASDNRAGIDDSKKWGMLFLINQLFKIYFKINKLHLCKPLIRAIDSSNLKDEYSMAQRVTYKYYVGRKAMFDSDFKQGNLLLLNDALSKHETFFIRCGIFLILEKLKIITYRNLFKKVYLLLKTHQLPLDAFLVSLKFMQVEDVDIDEVQCILANLIYMGHIKGYISHQHQKLVVSKQNPFPPLSSVS</sequence>